<dbReference type="RefSeq" id="WP_012929768.1">
    <property type="nucleotide sequence ID" value="NC_013730.1"/>
</dbReference>
<dbReference type="Proteomes" id="UP000002028">
    <property type="component" value="Chromosome"/>
</dbReference>
<dbReference type="EMBL" id="CP001769">
    <property type="protein sequence ID" value="ADB41268.1"/>
    <property type="molecule type" value="Genomic_DNA"/>
</dbReference>
<dbReference type="PROSITE" id="PS51257">
    <property type="entry name" value="PROKAR_LIPOPROTEIN"/>
    <property type="match status" value="1"/>
</dbReference>
<name>D2QE52_SPILD</name>
<organism evidence="1 2">
    <name type="scientific">Spirosoma linguale (strain ATCC 33905 / DSM 74 / LMG 10896 / Claus 1)</name>
    <dbReference type="NCBI Taxonomy" id="504472"/>
    <lineage>
        <taxon>Bacteria</taxon>
        <taxon>Pseudomonadati</taxon>
        <taxon>Bacteroidota</taxon>
        <taxon>Cytophagia</taxon>
        <taxon>Cytophagales</taxon>
        <taxon>Cytophagaceae</taxon>
        <taxon>Spirosoma</taxon>
    </lineage>
</organism>
<evidence type="ECO:0000313" key="1">
    <source>
        <dbReference type="EMBL" id="ADB41268.1"/>
    </source>
</evidence>
<dbReference type="KEGG" id="sli:Slin_5299"/>
<reference evidence="1 2" key="1">
    <citation type="journal article" date="2010" name="Stand. Genomic Sci.">
        <title>Complete genome sequence of Spirosoma linguale type strain (1).</title>
        <authorList>
            <person name="Lail K."/>
            <person name="Sikorski J."/>
            <person name="Saunders E."/>
            <person name="Lapidus A."/>
            <person name="Glavina Del Rio T."/>
            <person name="Copeland A."/>
            <person name="Tice H."/>
            <person name="Cheng J.-F."/>
            <person name="Lucas S."/>
            <person name="Nolan M."/>
            <person name="Bruce D."/>
            <person name="Goodwin L."/>
            <person name="Pitluck S."/>
            <person name="Ivanova N."/>
            <person name="Mavromatis K."/>
            <person name="Ovchinnikova G."/>
            <person name="Pati A."/>
            <person name="Chen A."/>
            <person name="Palaniappan K."/>
            <person name="Land M."/>
            <person name="Hauser L."/>
            <person name="Chang Y.-J."/>
            <person name="Jeffries C.D."/>
            <person name="Chain P."/>
            <person name="Brettin T."/>
            <person name="Detter J.C."/>
            <person name="Schuetze A."/>
            <person name="Rohde M."/>
            <person name="Tindall B.J."/>
            <person name="Goeker M."/>
            <person name="Bristow J."/>
            <person name="Eisen J.A."/>
            <person name="Markowitz V."/>
            <person name="Hugenholtz P."/>
            <person name="Kyrpides N.C."/>
            <person name="Klenk H.-P."/>
            <person name="Chen F."/>
        </authorList>
    </citation>
    <scope>NUCLEOTIDE SEQUENCE [LARGE SCALE GENOMIC DNA]</scope>
    <source>
        <strain evidence="2">ATCC 33905 / DSM 74 / LMG 10896 / Claus 1</strain>
    </source>
</reference>
<dbReference type="HOGENOM" id="CLU_1703146_0_0_10"/>
<protein>
    <recommendedName>
        <fullName evidence="3">Lipoprotein</fullName>
    </recommendedName>
</protein>
<gene>
    <name evidence="1" type="ordered locus">Slin_5299</name>
</gene>
<sequence length="154" mass="17281">MKFIKIILFSLSIIFTLSCERKACQNPPPSYNIAFVDSQGQAFVNDSLQATTIRLSSTSSAGVRTIVSSTDFKPVVSNDRYKFVYTVGYNLFAQNEQNQYRVEVNSKVIGNLVVKSQRDNSSCDGWMHVTEVRFSDKVVSQSADNIMYVITLNP</sequence>
<dbReference type="AlphaFoldDB" id="D2QE52"/>
<evidence type="ECO:0000313" key="2">
    <source>
        <dbReference type="Proteomes" id="UP000002028"/>
    </source>
</evidence>
<accession>D2QE52</accession>
<proteinExistence type="predicted"/>
<evidence type="ECO:0008006" key="3">
    <source>
        <dbReference type="Google" id="ProtNLM"/>
    </source>
</evidence>
<keyword evidence="2" id="KW-1185">Reference proteome</keyword>